<proteinExistence type="predicted"/>
<evidence type="ECO:0000313" key="1">
    <source>
        <dbReference type="EMBL" id="MPC75187.1"/>
    </source>
</evidence>
<dbReference type="AlphaFoldDB" id="A0A5B7I155"/>
<dbReference type="EMBL" id="VSRR010040547">
    <property type="protein sequence ID" value="MPC75187.1"/>
    <property type="molecule type" value="Genomic_DNA"/>
</dbReference>
<protein>
    <submittedName>
        <fullName evidence="1">Uncharacterized protein</fullName>
    </submittedName>
</protein>
<dbReference type="Proteomes" id="UP000324222">
    <property type="component" value="Unassembled WGS sequence"/>
</dbReference>
<gene>
    <name evidence="1" type="ORF">E2C01_069571</name>
</gene>
<sequence length="66" mass="7097">MRGISWTATPIATGLDFTSNSGKELISFFHQPLSKIAEILPPKQGMPVAIVADEGEEQERGGKQQG</sequence>
<reference evidence="1 2" key="1">
    <citation type="submission" date="2019-05" db="EMBL/GenBank/DDBJ databases">
        <title>Another draft genome of Portunus trituberculatus and its Hox gene families provides insights of decapod evolution.</title>
        <authorList>
            <person name="Jeong J.-H."/>
            <person name="Song I."/>
            <person name="Kim S."/>
            <person name="Choi T."/>
            <person name="Kim D."/>
            <person name="Ryu S."/>
            <person name="Kim W."/>
        </authorList>
    </citation>
    <scope>NUCLEOTIDE SEQUENCE [LARGE SCALE GENOMIC DNA]</scope>
    <source>
        <tissue evidence="1">Muscle</tissue>
    </source>
</reference>
<keyword evidence="2" id="KW-1185">Reference proteome</keyword>
<evidence type="ECO:0000313" key="2">
    <source>
        <dbReference type="Proteomes" id="UP000324222"/>
    </source>
</evidence>
<comment type="caution">
    <text evidence="1">The sequence shown here is derived from an EMBL/GenBank/DDBJ whole genome shotgun (WGS) entry which is preliminary data.</text>
</comment>
<name>A0A5B7I155_PORTR</name>
<organism evidence="1 2">
    <name type="scientific">Portunus trituberculatus</name>
    <name type="common">Swimming crab</name>
    <name type="synonym">Neptunus trituberculatus</name>
    <dbReference type="NCBI Taxonomy" id="210409"/>
    <lineage>
        <taxon>Eukaryota</taxon>
        <taxon>Metazoa</taxon>
        <taxon>Ecdysozoa</taxon>
        <taxon>Arthropoda</taxon>
        <taxon>Crustacea</taxon>
        <taxon>Multicrustacea</taxon>
        <taxon>Malacostraca</taxon>
        <taxon>Eumalacostraca</taxon>
        <taxon>Eucarida</taxon>
        <taxon>Decapoda</taxon>
        <taxon>Pleocyemata</taxon>
        <taxon>Brachyura</taxon>
        <taxon>Eubrachyura</taxon>
        <taxon>Portunoidea</taxon>
        <taxon>Portunidae</taxon>
        <taxon>Portuninae</taxon>
        <taxon>Portunus</taxon>
    </lineage>
</organism>
<accession>A0A5B7I155</accession>